<comment type="caution">
    <text evidence="2">The sequence shown here is derived from an EMBL/GenBank/DDBJ whole genome shotgun (WGS) entry which is preliminary data.</text>
</comment>
<gene>
    <name evidence="2" type="ORF">DMC30DRAFT_179410</name>
</gene>
<evidence type="ECO:0000313" key="3">
    <source>
        <dbReference type="Proteomes" id="UP000311382"/>
    </source>
</evidence>
<dbReference type="EMBL" id="SOZI01000035">
    <property type="protein sequence ID" value="TNY21892.1"/>
    <property type="molecule type" value="Genomic_DNA"/>
</dbReference>
<sequence length="215" mass="23852">MVRFLKRLRKLFVSTGPSNVDPRYHAQERRVDHKPVVLKAREQSPNCPLSSNPPEAGHDNEDDLSNAGSTTEKAPHLDVEPPLRSPLPRASVLFNKVSARHDDSGGLHFGSEGPHRPAFLDGEYKRSSPSSNVGRGGSTRTRRKRDSRVSLVSLSPSMASQRRAKVLDAQAVRVDPEARLRPKRIDVTKRNRNKPLPRRPDASIDGQLASVRRGS</sequence>
<evidence type="ECO:0000313" key="2">
    <source>
        <dbReference type="EMBL" id="TNY21892.1"/>
    </source>
</evidence>
<dbReference type="Proteomes" id="UP000311382">
    <property type="component" value="Unassembled WGS sequence"/>
</dbReference>
<feature type="region of interest" description="Disordered" evidence="1">
    <location>
        <begin position="104"/>
        <end position="151"/>
    </location>
</feature>
<organism evidence="2 3">
    <name type="scientific">Rhodotorula diobovata</name>
    <dbReference type="NCBI Taxonomy" id="5288"/>
    <lineage>
        <taxon>Eukaryota</taxon>
        <taxon>Fungi</taxon>
        <taxon>Dikarya</taxon>
        <taxon>Basidiomycota</taxon>
        <taxon>Pucciniomycotina</taxon>
        <taxon>Microbotryomycetes</taxon>
        <taxon>Sporidiobolales</taxon>
        <taxon>Sporidiobolaceae</taxon>
        <taxon>Rhodotorula</taxon>
    </lineage>
</organism>
<feature type="region of interest" description="Disordered" evidence="1">
    <location>
        <begin position="182"/>
        <end position="215"/>
    </location>
</feature>
<evidence type="ECO:0000256" key="1">
    <source>
        <dbReference type="SAM" id="MobiDB-lite"/>
    </source>
</evidence>
<keyword evidence="3" id="KW-1185">Reference proteome</keyword>
<protein>
    <submittedName>
        <fullName evidence="2">Uncharacterized protein</fullName>
    </submittedName>
</protein>
<accession>A0A5C5G0C7</accession>
<name>A0A5C5G0C7_9BASI</name>
<feature type="region of interest" description="Disordered" evidence="1">
    <location>
        <begin position="34"/>
        <end position="88"/>
    </location>
</feature>
<feature type="compositionally biased region" description="Polar residues" evidence="1">
    <location>
        <begin position="43"/>
        <end position="53"/>
    </location>
</feature>
<dbReference type="AlphaFoldDB" id="A0A5C5G0C7"/>
<proteinExistence type="predicted"/>
<reference evidence="2 3" key="1">
    <citation type="submission" date="2019-03" db="EMBL/GenBank/DDBJ databases">
        <title>Rhodosporidium diobovatum UCD-FST 08-225 genome sequencing, assembly, and annotation.</title>
        <authorList>
            <person name="Fakankun I.U."/>
            <person name="Fristensky B."/>
            <person name="Levin D.B."/>
        </authorList>
    </citation>
    <scope>NUCLEOTIDE SEQUENCE [LARGE SCALE GENOMIC DNA]</scope>
    <source>
        <strain evidence="2 3">UCD-FST 08-225</strain>
    </source>
</reference>